<evidence type="ECO:0000313" key="1">
    <source>
        <dbReference type="EMBL" id="KAG2556332.1"/>
    </source>
</evidence>
<dbReference type="AlphaFoldDB" id="A0A8T0P830"/>
<evidence type="ECO:0000313" key="2">
    <source>
        <dbReference type="Proteomes" id="UP000823388"/>
    </source>
</evidence>
<organism evidence="1 2">
    <name type="scientific">Panicum virgatum</name>
    <name type="common">Blackwell switchgrass</name>
    <dbReference type="NCBI Taxonomy" id="38727"/>
    <lineage>
        <taxon>Eukaryota</taxon>
        <taxon>Viridiplantae</taxon>
        <taxon>Streptophyta</taxon>
        <taxon>Embryophyta</taxon>
        <taxon>Tracheophyta</taxon>
        <taxon>Spermatophyta</taxon>
        <taxon>Magnoliopsida</taxon>
        <taxon>Liliopsida</taxon>
        <taxon>Poales</taxon>
        <taxon>Poaceae</taxon>
        <taxon>PACMAD clade</taxon>
        <taxon>Panicoideae</taxon>
        <taxon>Panicodae</taxon>
        <taxon>Paniceae</taxon>
        <taxon>Panicinae</taxon>
        <taxon>Panicum</taxon>
        <taxon>Panicum sect. Hiantes</taxon>
    </lineage>
</organism>
<proteinExistence type="predicted"/>
<protein>
    <submittedName>
        <fullName evidence="1">Uncharacterized protein</fullName>
    </submittedName>
</protein>
<comment type="caution">
    <text evidence="1">The sequence shown here is derived from an EMBL/GenBank/DDBJ whole genome shotgun (WGS) entry which is preliminary data.</text>
</comment>
<name>A0A8T0P830_PANVG</name>
<dbReference type="Proteomes" id="UP000823388">
    <property type="component" value="Chromosome 8N"/>
</dbReference>
<reference evidence="1" key="1">
    <citation type="submission" date="2020-05" db="EMBL/GenBank/DDBJ databases">
        <title>WGS assembly of Panicum virgatum.</title>
        <authorList>
            <person name="Lovell J.T."/>
            <person name="Jenkins J."/>
            <person name="Shu S."/>
            <person name="Juenger T.E."/>
            <person name="Schmutz J."/>
        </authorList>
    </citation>
    <scope>NUCLEOTIDE SEQUENCE</scope>
    <source>
        <strain evidence="1">AP13</strain>
    </source>
</reference>
<keyword evidence="2" id="KW-1185">Reference proteome</keyword>
<accession>A0A8T0P830</accession>
<sequence>MQIPLESVVRRRPPIIIIIINHRQPHPHSISPSSPCLRCSTSAPTHSMVPSWRTSMAALLGMIMCCMPVCRVVGLPAHIVPRGIVPGVLSAPRPLSVECGDRFPIEDVKL</sequence>
<dbReference type="EMBL" id="CM029052">
    <property type="protein sequence ID" value="KAG2556332.1"/>
    <property type="molecule type" value="Genomic_DNA"/>
</dbReference>
<gene>
    <name evidence="1" type="ORF">PVAP13_8NG071500</name>
</gene>